<dbReference type="KEGG" id="lyd:D7I47_04415"/>
<name>A0A387B9H0_9MICO</name>
<evidence type="ECO:0000313" key="4">
    <source>
        <dbReference type="Proteomes" id="UP000278886"/>
    </source>
</evidence>
<keyword evidence="2" id="KW-0812">Transmembrane</keyword>
<feature type="region of interest" description="Disordered" evidence="1">
    <location>
        <begin position="269"/>
        <end position="312"/>
    </location>
</feature>
<keyword evidence="2" id="KW-0472">Membrane</keyword>
<keyword evidence="2" id="KW-1133">Transmembrane helix</keyword>
<dbReference type="PROSITE" id="PS50231">
    <property type="entry name" value="RICIN_B_LECTIN"/>
    <property type="match status" value="2"/>
</dbReference>
<dbReference type="AlphaFoldDB" id="A0A387B9H0"/>
<dbReference type="Gene3D" id="2.80.10.50">
    <property type="match status" value="1"/>
</dbReference>
<dbReference type="OrthoDB" id="4816288at2"/>
<gene>
    <name evidence="3" type="ORF">D7I47_04415</name>
</gene>
<keyword evidence="4" id="KW-1185">Reference proteome</keyword>
<evidence type="ECO:0000313" key="3">
    <source>
        <dbReference type="EMBL" id="AYF97579.1"/>
    </source>
</evidence>
<feature type="transmembrane region" description="Helical" evidence="2">
    <location>
        <begin position="21"/>
        <end position="48"/>
    </location>
</feature>
<protein>
    <recommendedName>
        <fullName evidence="5">Ricin B lectin domain-containing protein</fullName>
    </recommendedName>
</protein>
<evidence type="ECO:0000256" key="2">
    <source>
        <dbReference type="SAM" id="Phobius"/>
    </source>
</evidence>
<reference evidence="4" key="1">
    <citation type="submission" date="2018-09" db="EMBL/GenBank/DDBJ databases">
        <title>Genome sequencing of strain 2DFWR-13.</title>
        <authorList>
            <person name="Heo J."/>
            <person name="Kim S.-J."/>
            <person name="Kwon S.-W."/>
        </authorList>
    </citation>
    <scope>NUCLEOTIDE SEQUENCE [LARGE SCALE GENOMIC DNA]</scope>
    <source>
        <strain evidence="4">2DFWR-13</strain>
    </source>
</reference>
<dbReference type="SUPFAM" id="SSF50370">
    <property type="entry name" value="Ricin B-like lectins"/>
    <property type="match status" value="1"/>
</dbReference>
<dbReference type="RefSeq" id="WP_120761928.1">
    <property type="nucleotide sequence ID" value="NZ_CP032630.1"/>
</dbReference>
<sequence length="690" mass="74337">MIRFNSALRTRLRADSERGSALLGAVLFSVIIAGMAVVLLSIIVTAVYPAALAQARGRTVYNAEAGLQSALGILRAAKASPATVDSKTGSYLGDRAKLPCSITGYTDGVTTGQEKYVVSLRYYLDNPSGKDEAWRASNALPCPLSSTQPYFALIEATGSTGAVASSGSAGDRKLSAIYEFTVSNERILGGRIWTYGSGKYCLEATGTPPASGEPSPTINVKFTPAAQCTSANNATQLWEYTTDWRIKLSSTVTESFAGYCITAPVDTTTTTVSPETRSTESDEWYQTPTNSSYTPSNIRRQGQTTSRSFSGERAWPDAYGQIQLSSNWYTLDSSVLYGSPSVTTVNNGYGPGTQKVTTVTTYRDGYKRNSTTRYIDRVETVVEKVVLASTVTTTTKSYTAELHPCVATTTSYGWGQVFSWTGNATWFGLSETGTHNTVSSTACLWSGVYSAGAESAWTLNATARLMVGKPSPYECASQEYWGSFNPDPAVGAGRAAPDFVDGKAVTQTGQLVNFKEFGRCADVTGANINNADSAAEFNIVYPCKQDPTGSGLAWNHKWNYTPPSVGYTNITPIWVNNGSNYCLQTPDPATSNKYPIWASCGVTNPSTTVPSSARLKWTRYEYTGVYSRSYIFVDQWNRCLTADSTDTYINGGQAWSKITVAACNGSEAQKWNAPAYLTDASFGDYREITG</sequence>
<accession>A0A387B9H0</accession>
<dbReference type="Proteomes" id="UP000278886">
    <property type="component" value="Chromosome"/>
</dbReference>
<dbReference type="InterPro" id="IPR035992">
    <property type="entry name" value="Ricin_B-like_lectins"/>
</dbReference>
<dbReference type="CDD" id="cd00161">
    <property type="entry name" value="beta-trefoil_Ricin-like"/>
    <property type="match status" value="1"/>
</dbReference>
<feature type="compositionally biased region" description="Polar residues" evidence="1">
    <location>
        <begin position="284"/>
        <end position="309"/>
    </location>
</feature>
<proteinExistence type="predicted"/>
<dbReference type="EMBL" id="CP032630">
    <property type="protein sequence ID" value="AYF97579.1"/>
    <property type="molecule type" value="Genomic_DNA"/>
</dbReference>
<evidence type="ECO:0008006" key="5">
    <source>
        <dbReference type="Google" id="ProtNLM"/>
    </source>
</evidence>
<evidence type="ECO:0000256" key="1">
    <source>
        <dbReference type="SAM" id="MobiDB-lite"/>
    </source>
</evidence>
<organism evidence="3 4">
    <name type="scientific">Protaetiibacter intestinalis</name>
    <dbReference type="NCBI Taxonomy" id="2419774"/>
    <lineage>
        <taxon>Bacteria</taxon>
        <taxon>Bacillati</taxon>
        <taxon>Actinomycetota</taxon>
        <taxon>Actinomycetes</taxon>
        <taxon>Micrococcales</taxon>
        <taxon>Microbacteriaceae</taxon>
        <taxon>Protaetiibacter</taxon>
    </lineage>
</organism>